<evidence type="ECO:0000259" key="1">
    <source>
        <dbReference type="PROSITE" id="PS50943"/>
    </source>
</evidence>
<dbReference type="SUPFAM" id="SSF47413">
    <property type="entry name" value="lambda repressor-like DNA-binding domains"/>
    <property type="match status" value="1"/>
</dbReference>
<dbReference type="RefSeq" id="WP_168511436.1">
    <property type="nucleotide sequence ID" value="NZ_JAAXLS010000002.1"/>
</dbReference>
<keyword evidence="3" id="KW-1185">Reference proteome</keyword>
<comment type="caution">
    <text evidence="2">The sequence shown here is derived from an EMBL/GenBank/DDBJ whole genome shotgun (WGS) entry which is preliminary data.</text>
</comment>
<reference evidence="2 3" key="1">
    <citation type="submission" date="2020-04" db="EMBL/GenBank/DDBJ databases">
        <title>Novel species.</title>
        <authorList>
            <person name="Teo W.F.A."/>
            <person name="Lipun K."/>
            <person name="Srisuk N."/>
            <person name="Duangmal K."/>
        </authorList>
    </citation>
    <scope>NUCLEOTIDE SEQUENCE [LARGE SCALE GENOMIC DNA]</scope>
    <source>
        <strain evidence="2 3">K13G38</strain>
    </source>
</reference>
<dbReference type="PROSITE" id="PS50943">
    <property type="entry name" value="HTH_CROC1"/>
    <property type="match status" value="1"/>
</dbReference>
<dbReference type="SUPFAM" id="SSF48452">
    <property type="entry name" value="TPR-like"/>
    <property type="match status" value="1"/>
</dbReference>
<feature type="domain" description="HTH cro/C1-type" evidence="1">
    <location>
        <begin position="23"/>
        <end position="53"/>
    </location>
</feature>
<sequence>MEREPKEIAAQRRVLGQLLAANRQLANLTQAQLARQLYCHRTVIVRLEAGQRSKDRTFWQRADDELNAGGALIAALAELETLTANYERRIRDSEIAAARRTIAAWRQRPAVTPVHDLDGATHDLVSRSPTRAATSVELTTRADLAAIKAMAAGYRTADRQVGGGKLYNNVLSYLRAEISPRLLEPANGSTCRHLFAAAASLTEMAGWMAHDNGRDQHARNHLDQAYRLASAAGHPSVTANVCASMSHLARQLEAPTDAVRIAEAGLRHATHAPARHRLSARLHAMRARSLATVGSTRECRAALTTAEEALNRVDGDGLGEWISPFDEGALASEAALCLSELGDLRAAEAQARRVLELRVDDRVRSRAFGQLTLAQILVQADEVEEAAALGGQVTALATSLASARVLARLDDLAEALQPYASLAGVAEFLADYDHAQGNAAGSGEDTWPV</sequence>
<dbReference type="Pfam" id="PF13560">
    <property type="entry name" value="HTH_31"/>
    <property type="match status" value="1"/>
</dbReference>
<dbReference type="SMART" id="SM00530">
    <property type="entry name" value="HTH_XRE"/>
    <property type="match status" value="1"/>
</dbReference>
<dbReference type="CDD" id="cd00093">
    <property type="entry name" value="HTH_XRE"/>
    <property type="match status" value="1"/>
</dbReference>
<dbReference type="Gene3D" id="1.25.40.10">
    <property type="entry name" value="Tetratricopeptide repeat domain"/>
    <property type="match status" value="1"/>
</dbReference>
<evidence type="ECO:0000313" key="3">
    <source>
        <dbReference type="Proteomes" id="UP000715441"/>
    </source>
</evidence>
<name>A0ABX1IWZ4_9PSEU</name>
<dbReference type="Gene3D" id="1.10.260.40">
    <property type="entry name" value="lambda repressor-like DNA-binding domains"/>
    <property type="match status" value="1"/>
</dbReference>
<dbReference type="EMBL" id="JAAXLS010000002">
    <property type="protein sequence ID" value="NKQ51973.1"/>
    <property type="molecule type" value="Genomic_DNA"/>
</dbReference>
<proteinExistence type="predicted"/>
<protein>
    <submittedName>
        <fullName evidence="2">Helix-turn-helix transcriptional regulator</fullName>
    </submittedName>
</protein>
<gene>
    <name evidence="2" type="ORF">HFP15_03650</name>
</gene>
<dbReference type="InterPro" id="IPR011990">
    <property type="entry name" value="TPR-like_helical_dom_sf"/>
</dbReference>
<organism evidence="2 3">
    <name type="scientific">Amycolatopsis acididurans</name>
    <dbReference type="NCBI Taxonomy" id="2724524"/>
    <lineage>
        <taxon>Bacteria</taxon>
        <taxon>Bacillati</taxon>
        <taxon>Actinomycetota</taxon>
        <taxon>Actinomycetes</taxon>
        <taxon>Pseudonocardiales</taxon>
        <taxon>Pseudonocardiaceae</taxon>
        <taxon>Amycolatopsis</taxon>
    </lineage>
</organism>
<evidence type="ECO:0000313" key="2">
    <source>
        <dbReference type="EMBL" id="NKQ51973.1"/>
    </source>
</evidence>
<dbReference type="InterPro" id="IPR001387">
    <property type="entry name" value="Cro/C1-type_HTH"/>
</dbReference>
<dbReference type="Proteomes" id="UP000715441">
    <property type="component" value="Unassembled WGS sequence"/>
</dbReference>
<accession>A0ABX1IWZ4</accession>
<dbReference type="InterPro" id="IPR010982">
    <property type="entry name" value="Lambda_DNA-bd_dom_sf"/>
</dbReference>